<dbReference type="PROSITE" id="PS01303">
    <property type="entry name" value="BCCT"/>
    <property type="match status" value="1"/>
</dbReference>
<feature type="transmembrane region" description="Helical" evidence="8">
    <location>
        <begin position="226"/>
        <end position="248"/>
    </location>
</feature>
<feature type="transmembrane region" description="Helical" evidence="8">
    <location>
        <begin position="260"/>
        <end position="284"/>
    </location>
</feature>
<dbReference type="InterPro" id="IPR018093">
    <property type="entry name" value="BCCT_CS"/>
</dbReference>
<dbReference type="RefSeq" id="WP_073045680.1">
    <property type="nucleotide sequence ID" value="NZ_FQZL01000004.1"/>
</dbReference>
<dbReference type="Pfam" id="PF02028">
    <property type="entry name" value="BCCT"/>
    <property type="match status" value="1"/>
</dbReference>
<evidence type="ECO:0000313" key="10">
    <source>
        <dbReference type="Proteomes" id="UP000184052"/>
    </source>
</evidence>
<feature type="transmembrane region" description="Helical" evidence="8">
    <location>
        <begin position="404"/>
        <end position="428"/>
    </location>
</feature>
<comment type="subcellular location">
    <subcellularLocation>
        <location evidence="1">Cell membrane</location>
        <topology evidence="1">Multi-pass membrane protein</topology>
    </subcellularLocation>
</comment>
<feature type="transmembrane region" description="Helical" evidence="8">
    <location>
        <begin position="145"/>
        <end position="161"/>
    </location>
</feature>
<keyword evidence="4" id="KW-1003">Cell membrane</keyword>
<feature type="transmembrane region" description="Helical" evidence="8">
    <location>
        <begin position="119"/>
        <end position="139"/>
    </location>
</feature>
<name>A0A1M6ANH2_9FIRM</name>
<evidence type="ECO:0000256" key="5">
    <source>
        <dbReference type="ARBA" id="ARBA00022692"/>
    </source>
</evidence>
<protein>
    <submittedName>
        <fullName evidence="9">Betaine/carnitine transporter, BCCT family</fullName>
    </submittedName>
</protein>
<dbReference type="InterPro" id="IPR000060">
    <property type="entry name" value="BCCT_transptr"/>
</dbReference>
<gene>
    <name evidence="9" type="ORF">SAMN02745751_00178</name>
</gene>
<keyword evidence="7 8" id="KW-0472">Membrane</keyword>
<evidence type="ECO:0000313" key="9">
    <source>
        <dbReference type="EMBL" id="SHI37743.1"/>
    </source>
</evidence>
<dbReference type="PANTHER" id="PTHR30047">
    <property type="entry name" value="HIGH-AFFINITY CHOLINE TRANSPORT PROTEIN-RELATED"/>
    <property type="match status" value="1"/>
</dbReference>
<dbReference type="GO" id="GO:0022857">
    <property type="term" value="F:transmembrane transporter activity"/>
    <property type="evidence" value="ECO:0007669"/>
    <property type="project" value="InterPro"/>
</dbReference>
<evidence type="ECO:0000256" key="4">
    <source>
        <dbReference type="ARBA" id="ARBA00022475"/>
    </source>
</evidence>
<dbReference type="OrthoDB" id="9775735at2"/>
<evidence type="ECO:0000256" key="2">
    <source>
        <dbReference type="ARBA" id="ARBA00005658"/>
    </source>
</evidence>
<feature type="transmembrane region" description="Helical" evidence="8">
    <location>
        <begin position="449"/>
        <end position="467"/>
    </location>
</feature>
<dbReference type="EMBL" id="FQZL01000004">
    <property type="protein sequence ID" value="SHI37743.1"/>
    <property type="molecule type" value="Genomic_DNA"/>
</dbReference>
<proteinExistence type="inferred from homology"/>
<evidence type="ECO:0000256" key="8">
    <source>
        <dbReference type="SAM" id="Phobius"/>
    </source>
</evidence>
<accession>A0A1M6ANH2</accession>
<feature type="transmembrane region" description="Helical" evidence="8">
    <location>
        <begin position="87"/>
        <end position="107"/>
    </location>
</feature>
<dbReference type="PANTHER" id="PTHR30047:SF7">
    <property type="entry name" value="HIGH-AFFINITY CHOLINE TRANSPORT PROTEIN"/>
    <property type="match status" value="1"/>
</dbReference>
<organism evidence="9 10">
    <name type="scientific">Dethiosulfatibacter aminovorans DSM 17477</name>
    <dbReference type="NCBI Taxonomy" id="1121476"/>
    <lineage>
        <taxon>Bacteria</taxon>
        <taxon>Bacillati</taxon>
        <taxon>Bacillota</taxon>
        <taxon>Tissierellia</taxon>
        <taxon>Dethiosulfatibacter</taxon>
    </lineage>
</organism>
<sequence>MNKKNIDYSLMLPSIILTLLLSIPLALFKEKGGIVVNAVFSFITSNFKWAFLLFGLFCVVFLIWLALSRWGNIFLGQPGEKPEFSNYTWAAMIFCAGIGIAIVYWAFIEPVYYMGGPPLGVAAGTSMAAEFAGMLGQFHWGVTPWAIYCIPTIPIAYSIHVKRASTLRLSTACKGVIGSHAEGFAGKMINVLVIFAMIGGVGTSLGLAVPLVTTLFAHMLGIQESFSLQIIVLTIFTALIAVTVYSGLQKGMAKLADFNTYIAYFLLAFVFIVGPTIFILNLWVNSLGLMVTDFIRMSLWTDPIANSGFPEGWTVFYWAWWIAYAPMMGLFVARISRGRTVKQVILGELIFGSLGCWVFFAIWGGYAIDVQISGAMDVASIVAELGTTGTIVAILSSLPLGNQLIIPVFTVLCVVFLATTLNSAAFTLSAQVTKNIKGDEEPNKWNRTLWAIFLGVFAVGLLATGGLKTVQLASIVVALPLMPILLIMVVSVMKWMREDYGEILMPKVAVKEEREIKSIAE</sequence>
<keyword evidence="5 8" id="KW-0812">Transmembrane</keyword>
<feature type="transmembrane region" description="Helical" evidence="8">
    <location>
        <begin position="49"/>
        <end position="67"/>
    </location>
</feature>
<dbReference type="AlphaFoldDB" id="A0A1M6ANH2"/>
<dbReference type="NCBIfam" id="TIGR00842">
    <property type="entry name" value="bcct"/>
    <property type="match status" value="1"/>
</dbReference>
<evidence type="ECO:0000256" key="1">
    <source>
        <dbReference type="ARBA" id="ARBA00004651"/>
    </source>
</evidence>
<feature type="transmembrane region" description="Helical" evidence="8">
    <location>
        <begin position="315"/>
        <end position="333"/>
    </location>
</feature>
<keyword evidence="3" id="KW-0813">Transport</keyword>
<feature type="transmembrane region" description="Helical" evidence="8">
    <location>
        <begin position="6"/>
        <end position="28"/>
    </location>
</feature>
<evidence type="ECO:0000256" key="6">
    <source>
        <dbReference type="ARBA" id="ARBA00022989"/>
    </source>
</evidence>
<dbReference type="Proteomes" id="UP000184052">
    <property type="component" value="Unassembled WGS sequence"/>
</dbReference>
<evidence type="ECO:0000256" key="7">
    <source>
        <dbReference type="ARBA" id="ARBA00023136"/>
    </source>
</evidence>
<feature type="transmembrane region" description="Helical" evidence="8">
    <location>
        <begin position="345"/>
        <end position="368"/>
    </location>
</feature>
<keyword evidence="10" id="KW-1185">Reference proteome</keyword>
<evidence type="ECO:0000256" key="3">
    <source>
        <dbReference type="ARBA" id="ARBA00022448"/>
    </source>
</evidence>
<feature type="transmembrane region" description="Helical" evidence="8">
    <location>
        <begin position="473"/>
        <end position="493"/>
    </location>
</feature>
<comment type="similarity">
    <text evidence="2">Belongs to the BCCT transporter (TC 2.A.15) family.</text>
</comment>
<dbReference type="STRING" id="1121476.SAMN02745751_00178"/>
<feature type="transmembrane region" description="Helical" evidence="8">
    <location>
        <begin position="191"/>
        <end position="220"/>
    </location>
</feature>
<dbReference type="GO" id="GO:0005886">
    <property type="term" value="C:plasma membrane"/>
    <property type="evidence" value="ECO:0007669"/>
    <property type="project" value="UniProtKB-SubCell"/>
</dbReference>
<reference evidence="9 10" key="1">
    <citation type="submission" date="2016-11" db="EMBL/GenBank/DDBJ databases">
        <authorList>
            <person name="Jaros S."/>
            <person name="Januszkiewicz K."/>
            <person name="Wedrychowicz H."/>
        </authorList>
    </citation>
    <scope>NUCLEOTIDE SEQUENCE [LARGE SCALE GENOMIC DNA]</scope>
    <source>
        <strain evidence="9 10">DSM 17477</strain>
    </source>
</reference>
<keyword evidence="6 8" id="KW-1133">Transmembrane helix</keyword>